<feature type="region of interest" description="Disordered" evidence="2">
    <location>
        <begin position="248"/>
        <end position="337"/>
    </location>
</feature>
<gene>
    <name evidence="4" type="ORF">HICCMSTLAB_LOCUS8999</name>
</gene>
<keyword evidence="5" id="KW-1185">Reference proteome</keyword>
<dbReference type="InterPro" id="IPR036020">
    <property type="entry name" value="WW_dom_sf"/>
</dbReference>
<feature type="region of interest" description="Disordered" evidence="2">
    <location>
        <begin position="349"/>
        <end position="401"/>
    </location>
</feature>
<feature type="compositionally biased region" description="Pro residues" evidence="2">
    <location>
        <begin position="130"/>
        <end position="141"/>
    </location>
</feature>
<comment type="caution">
    <text evidence="4">The sequence shown here is derived from an EMBL/GenBank/DDBJ whole genome shotgun (WGS) entry which is preliminary data.</text>
</comment>
<dbReference type="EMBL" id="CAJNRD030001121">
    <property type="protein sequence ID" value="CAG5098032.1"/>
    <property type="molecule type" value="Genomic_DNA"/>
</dbReference>
<feature type="compositionally biased region" description="Basic and acidic residues" evidence="2">
    <location>
        <begin position="286"/>
        <end position="301"/>
    </location>
</feature>
<feature type="compositionally biased region" description="Polar residues" evidence="2">
    <location>
        <begin position="817"/>
        <end position="829"/>
    </location>
</feature>
<dbReference type="Proteomes" id="UP000786811">
    <property type="component" value="Unassembled WGS sequence"/>
</dbReference>
<dbReference type="InterPro" id="IPR001202">
    <property type="entry name" value="WW_dom"/>
</dbReference>
<feature type="compositionally biased region" description="Low complexity" evidence="2">
    <location>
        <begin position="795"/>
        <end position="816"/>
    </location>
</feature>
<dbReference type="SUPFAM" id="SSF51045">
    <property type="entry name" value="WW domain"/>
    <property type="match status" value="1"/>
</dbReference>
<feature type="coiled-coil region" evidence="1">
    <location>
        <begin position="692"/>
        <end position="752"/>
    </location>
</feature>
<feature type="compositionally biased region" description="Basic and acidic residues" evidence="2">
    <location>
        <begin position="249"/>
        <end position="262"/>
    </location>
</feature>
<feature type="region of interest" description="Disordered" evidence="2">
    <location>
        <begin position="429"/>
        <end position="486"/>
    </location>
</feature>
<feature type="compositionally biased region" description="Basic and acidic residues" evidence="2">
    <location>
        <begin position="772"/>
        <end position="787"/>
    </location>
</feature>
<protein>
    <submittedName>
        <fullName evidence="4">Similar to Cep164: Centrosomal protein of 164 kDa (Mus musculus)</fullName>
    </submittedName>
</protein>
<dbReference type="PROSITE" id="PS50020">
    <property type="entry name" value="WW_DOMAIN_2"/>
    <property type="match status" value="1"/>
</dbReference>
<dbReference type="AlphaFoldDB" id="A0A8J2MP11"/>
<dbReference type="Gene3D" id="3.30.1470.10">
    <property type="entry name" value="Photosystem I PsaD, reaction center subunit II"/>
    <property type="match status" value="1"/>
</dbReference>
<keyword evidence="1" id="KW-0175">Coiled coil</keyword>
<feature type="compositionally biased region" description="Basic and acidic residues" evidence="2">
    <location>
        <begin position="831"/>
        <end position="842"/>
    </location>
</feature>
<evidence type="ECO:0000313" key="4">
    <source>
        <dbReference type="EMBL" id="CAG5098032.1"/>
    </source>
</evidence>
<proteinExistence type="predicted"/>
<feature type="region of interest" description="Disordered" evidence="2">
    <location>
        <begin position="753"/>
        <end position="880"/>
    </location>
</feature>
<feature type="compositionally biased region" description="Basic and acidic residues" evidence="2">
    <location>
        <begin position="364"/>
        <end position="386"/>
    </location>
</feature>
<feature type="region of interest" description="Disordered" evidence="2">
    <location>
        <begin position="120"/>
        <end position="180"/>
    </location>
</feature>
<name>A0A8J2MP11_COTCN</name>
<accession>A0A8J2MP11</accession>
<dbReference type="PANTHER" id="PTHR21715:SF0">
    <property type="entry name" value="RH04127P"/>
    <property type="match status" value="1"/>
</dbReference>
<feature type="compositionally biased region" description="Basic and acidic residues" evidence="2">
    <location>
        <begin position="152"/>
        <end position="177"/>
    </location>
</feature>
<feature type="compositionally biased region" description="Basic and acidic residues" evidence="2">
    <location>
        <begin position="310"/>
        <end position="337"/>
    </location>
</feature>
<evidence type="ECO:0000256" key="1">
    <source>
        <dbReference type="SAM" id="Coils"/>
    </source>
</evidence>
<feature type="compositionally biased region" description="Basic residues" evidence="2">
    <location>
        <begin position="858"/>
        <end position="868"/>
    </location>
</feature>
<organism evidence="4 5">
    <name type="scientific">Cotesia congregata</name>
    <name type="common">Parasitoid wasp</name>
    <name type="synonym">Apanteles congregatus</name>
    <dbReference type="NCBI Taxonomy" id="51543"/>
    <lineage>
        <taxon>Eukaryota</taxon>
        <taxon>Metazoa</taxon>
        <taxon>Ecdysozoa</taxon>
        <taxon>Arthropoda</taxon>
        <taxon>Hexapoda</taxon>
        <taxon>Insecta</taxon>
        <taxon>Pterygota</taxon>
        <taxon>Neoptera</taxon>
        <taxon>Endopterygota</taxon>
        <taxon>Hymenoptera</taxon>
        <taxon>Apocrita</taxon>
        <taxon>Ichneumonoidea</taxon>
        <taxon>Braconidae</taxon>
        <taxon>Microgastrinae</taxon>
        <taxon>Cotesia</taxon>
    </lineage>
</organism>
<evidence type="ECO:0000256" key="2">
    <source>
        <dbReference type="SAM" id="MobiDB-lite"/>
    </source>
</evidence>
<sequence>MSISQDSAATIVCREVFDEASHPSNEEIIDHAKRIGINPITEPHLLDLAREGLMAPLPKGWTPCFHEIFKTCYYYEASTGTTTWEHPLDGKYKELVKAARASQSRQQSLDDDSKTFAKELESHEEATIPKEPPPSKHPPTKIPTKLAPLRKSVSDMGKRKDHRRSTSEARLTDRSARDYTNLQYQDPRFYESPKLLSPEGELNFRKIVKRSESMSPRYEKDWEQLSSKFSSEENVIDIDKLSASSLSKIDGKGDRFDKEKHPSQIMSRQKELTLTGGGSMFLKSNRSRDNTPSHEAAKFEDFQINSLSLERPKSILREKPPEDDDRHTEEERKSVRFDLEKNNLDDIKFTYSGSEDEDWNSEVSEPKSESKDDALDDKLGAKEPKNKPSSPGSKMVGNRFLVQEVSESEHLSQLKEDLDDLPTNKFTNIKNIDLFSKSDTDSTPRTGKNDSRSLETEAHLKKLRSDLEGVNKEKERNKRKDDDVKSAITRKHEREILGLKRELEERVERTRKEMEASFLEQRSQMEKLMEGKLEEFKSQLLLKEQEEINNLVAEMDETRRKNLEKVRSELEACYEKERQEIFVKLKNELDEKKQEMLELRNHEIEKMENEYDKTMDEEKILKMAEHDLAQKQNIKIEDMKKDLEKEFDDLRKKLRAEQREKMTKITEEHEKCLAEISRDYRVEENMARKVFKQKLDEIRSDLAREIDKETKKISDRATRQDSADYDKIRCEKRILEDKYKTLKDKYLKLKNDVRLAVEKRSKRKEGHTTASETEKSGSTRTRTERTESLTQNRTSSKNVSSSSKLEVNQNQNQNQNTVDNSESQQSFQRFSHGDSRSAKFESDDTTTASETMNSNILQKKKSHAKKTPTKLPLNNNNIADNPVENIRKQLEKLEDLGDQLPTNENAYTLRYPFQDKVPVNASSELEFFRHRIHVERDSVKRARETLRAQKNIFQGVQKAWKERSARATLEQLVQEERELSDMEVSLHRTKSLLGEKVIHLKHLEQSLERVANAKKNENDISPIKSDELTLSDISSASSGFSSTDLDKPDYYQESTEIIASLENLNSEIREIWNVLNKRRGNNVPPPPNLVGSDTRWFPFQHLTTQSNNIQGFGTPNIQSNILSQLTAHPPTTTQNIIAQYGPNSGFTTSVGTVDRGSNLIERTRNMRDWLRQARVETTDLISTGQATL</sequence>
<evidence type="ECO:0000259" key="3">
    <source>
        <dbReference type="PROSITE" id="PS50020"/>
    </source>
</evidence>
<dbReference type="CDD" id="cd00201">
    <property type="entry name" value="WW"/>
    <property type="match status" value="1"/>
</dbReference>
<feature type="compositionally biased region" description="Polar residues" evidence="2">
    <location>
        <begin position="845"/>
        <end position="857"/>
    </location>
</feature>
<dbReference type="OrthoDB" id="6344460at2759"/>
<feature type="domain" description="WW" evidence="3">
    <location>
        <begin position="55"/>
        <end position="89"/>
    </location>
</feature>
<dbReference type="SMART" id="SM00456">
    <property type="entry name" value="WW"/>
    <property type="match status" value="1"/>
</dbReference>
<reference evidence="4" key="1">
    <citation type="submission" date="2021-04" db="EMBL/GenBank/DDBJ databases">
        <authorList>
            <person name="Chebbi M.A.C M."/>
        </authorList>
    </citation>
    <scope>NUCLEOTIDE SEQUENCE</scope>
</reference>
<dbReference type="InterPro" id="IPR053233">
    <property type="entry name" value="ABRA-related"/>
</dbReference>
<feature type="compositionally biased region" description="Basic and acidic residues" evidence="2">
    <location>
        <begin position="436"/>
        <end position="486"/>
    </location>
</feature>
<dbReference type="PANTHER" id="PTHR21715">
    <property type="entry name" value="RH04127P"/>
    <property type="match status" value="1"/>
</dbReference>
<dbReference type="PROSITE" id="PS01159">
    <property type="entry name" value="WW_DOMAIN_1"/>
    <property type="match status" value="1"/>
</dbReference>
<evidence type="ECO:0000313" key="5">
    <source>
        <dbReference type="Proteomes" id="UP000786811"/>
    </source>
</evidence>